<dbReference type="PIRSF" id="PIRSF002291">
    <property type="entry name" value="AP_complex_beta"/>
    <property type="match status" value="1"/>
</dbReference>
<evidence type="ECO:0000259" key="8">
    <source>
        <dbReference type="SMART" id="SM01020"/>
    </source>
</evidence>
<dbReference type="SMART" id="SM01020">
    <property type="entry name" value="B2-adapt-app_C"/>
    <property type="match status" value="1"/>
</dbReference>
<dbReference type="Proteomes" id="UP000187209">
    <property type="component" value="Unassembled WGS sequence"/>
</dbReference>
<evidence type="ECO:0000313" key="9">
    <source>
        <dbReference type="EMBL" id="OMJ66688.1"/>
    </source>
</evidence>
<dbReference type="InterPro" id="IPR016342">
    <property type="entry name" value="AP_complex_bsu_1_2_4"/>
</dbReference>
<dbReference type="InterPro" id="IPR026739">
    <property type="entry name" value="AP_beta"/>
</dbReference>
<evidence type="ECO:0000256" key="7">
    <source>
        <dbReference type="SAM" id="Coils"/>
    </source>
</evidence>
<feature type="domain" description="Beta-adaptin appendage C-terminal subdomain" evidence="8">
    <location>
        <begin position="628"/>
        <end position="738"/>
    </location>
</feature>
<dbReference type="InterPro" id="IPR015151">
    <property type="entry name" value="B-adaptin_app_sub_C"/>
</dbReference>
<evidence type="ECO:0000313" key="10">
    <source>
        <dbReference type="Proteomes" id="UP000187209"/>
    </source>
</evidence>
<evidence type="ECO:0000256" key="3">
    <source>
        <dbReference type="ARBA" id="ARBA00022448"/>
    </source>
</evidence>
<dbReference type="EMBL" id="MPUH01001657">
    <property type="protein sequence ID" value="OMJ66688.1"/>
    <property type="molecule type" value="Genomic_DNA"/>
</dbReference>
<evidence type="ECO:0000256" key="4">
    <source>
        <dbReference type="ARBA" id="ARBA00022927"/>
    </source>
</evidence>
<dbReference type="InterPro" id="IPR011989">
    <property type="entry name" value="ARM-like"/>
</dbReference>
<evidence type="ECO:0000256" key="6">
    <source>
        <dbReference type="PIRNR" id="PIRNR002291"/>
    </source>
</evidence>
<sequence>MAGSHGPQFFVDNKKGEINELKVSLKNIMSERDNTKRRDVIKKVIAYMTLGIDVSKLFTDMVLISHTDDIVQKKMIYLYLVNYVESNQEQALMAINTFCKDCKRISSQNPKIRGLALRNLCSLRFPGAIEYILSAIQDGLSDPDPYVRKTAIIGLIKLHKYSKNLIVGSSFVNTLYELIRDIDPNVSINAILALNEILEEEGGIAINRRMVIYLLNRINSYTEFGQSTVFDLVAKYEPQAEDEMLDILNILEEKLKHSSGSVVLGCIKVFLNYTRDNQLMIRQVFARIQAPLVTLFTGAEVTGAYEQAYCILAHIHLIISKGAGGIFEGDFKSFFCKFDEPTYIKFMKIDILTMIVSDQTVEDVINELSAYVTDVNAEISKKSIQAISKVAVRIPFACVAIVRQLLSFLSLNIDYVITETLVAMKDLVRKYRELTYEILAEIENSLEIASDEGKAAIIWMIGEFGEEITDAPYIIENIISNLIANENYQITHAVLSATVRLFLKRAPEMRDILSSLYSKLISECDNPDIMDRAGFYYQLLRQDPSIANEVLNCEKHPIQNFLEDDCFDLQDILTNEFNQLSVIYQKPAKQIIKPKAELTVPEPEQVTQVVNDLLSLDQVNLSENAFKIDTEFVMVSDDFQQMWMTVPDCIKYENRLSRYINIQEVENLMASVGINCIASGDQMGTLKFFFYAKDSGSDVLFLAEFVIVLAAKEASLCVKCHDKTAAENFKRVFLQASSSFLQS</sequence>
<keyword evidence="4 6" id="KW-0653">Protein transport</keyword>
<dbReference type="InterPro" id="IPR012295">
    <property type="entry name" value="TBP_dom_sf"/>
</dbReference>
<dbReference type="SUPFAM" id="SSF48371">
    <property type="entry name" value="ARM repeat"/>
    <property type="match status" value="1"/>
</dbReference>
<keyword evidence="10" id="KW-1185">Reference proteome</keyword>
<protein>
    <recommendedName>
        <fullName evidence="6">AP complex subunit beta</fullName>
    </recommendedName>
</protein>
<dbReference type="Gene3D" id="1.25.10.10">
    <property type="entry name" value="Leucine-rich Repeat Variant"/>
    <property type="match status" value="1"/>
</dbReference>
<evidence type="ECO:0000256" key="2">
    <source>
        <dbReference type="ARBA" id="ARBA00006613"/>
    </source>
</evidence>
<keyword evidence="7" id="KW-0175">Coiled coil</keyword>
<gene>
    <name evidence="9" type="ORF">SteCoe_36388</name>
</gene>
<dbReference type="GO" id="GO:0030131">
    <property type="term" value="C:clathrin adaptor complex"/>
    <property type="evidence" value="ECO:0007669"/>
    <property type="project" value="InterPro"/>
</dbReference>
<dbReference type="GO" id="GO:0012505">
    <property type="term" value="C:endomembrane system"/>
    <property type="evidence" value="ECO:0007669"/>
    <property type="project" value="UniProtKB-SubCell"/>
</dbReference>
<dbReference type="GO" id="GO:0006886">
    <property type="term" value="P:intracellular protein transport"/>
    <property type="evidence" value="ECO:0007669"/>
    <property type="project" value="InterPro"/>
</dbReference>
<accession>A0A1R2AQ75</accession>
<dbReference type="Pfam" id="PF09066">
    <property type="entry name" value="B2-adapt-app_C"/>
    <property type="match status" value="1"/>
</dbReference>
<evidence type="ECO:0000256" key="5">
    <source>
        <dbReference type="ARBA" id="ARBA00023136"/>
    </source>
</evidence>
<dbReference type="Gene3D" id="3.30.310.10">
    <property type="entry name" value="TATA-Binding Protein"/>
    <property type="match status" value="1"/>
</dbReference>
<keyword evidence="5 6" id="KW-0472">Membrane</keyword>
<dbReference type="OrthoDB" id="10254310at2759"/>
<dbReference type="GO" id="GO:0016192">
    <property type="term" value="P:vesicle-mediated transport"/>
    <property type="evidence" value="ECO:0007669"/>
    <property type="project" value="InterPro"/>
</dbReference>
<comment type="caution">
    <text evidence="9">The sequence shown here is derived from an EMBL/GenBank/DDBJ whole genome shotgun (WGS) entry which is preliminary data.</text>
</comment>
<proteinExistence type="inferred from homology"/>
<dbReference type="InterPro" id="IPR002553">
    <property type="entry name" value="Clathrin/coatomer_adapt-like_N"/>
</dbReference>
<dbReference type="AlphaFoldDB" id="A0A1R2AQ75"/>
<dbReference type="PANTHER" id="PTHR11134">
    <property type="entry name" value="ADAPTOR COMPLEX SUBUNIT BETA FAMILY MEMBER"/>
    <property type="match status" value="1"/>
</dbReference>
<evidence type="ECO:0000256" key="1">
    <source>
        <dbReference type="ARBA" id="ARBA00004308"/>
    </source>
</evidence>
<feature type="coiled-coil region" evidence="7">
    <location>
        <begin position="11"/>
        <end position="38"/>
    </location>
</feature>
<organism evidence="9 10">
    <name type="scientific">Stentor coeruleus</name>
    <dbReference type="NCBI Taxonomy" id="5963"/>
    <lineage>
        <taxon>Eukaryota</taxon>
        <taxon>Sar</taxon>
        <taxon>Alveolata</taxon>
        <taxon>Ciliophora</taxon>
        <taxon>Postciliodesmatophora</taxon>
        <taxon>Heterotrichea</taxon>
        <taxon>Heterotrichida</taxon>
        <taxon>Stentoridae</taxon>
        <taxon>Stentor</taxon>
    </lineage>
</organism>
<comment type="subcellular location">
    <subcellularLocation>
        <location evidence="1">Endomembrane system</location>
    </subcellularLocation>
</comment>
<keyword evidence="3 6" id="KW-0813">Transport</keyword>
<reference evidence="9 10" key="1">
    <citation type="submission" date="2016-11" db="EMBL/GenBank/DDBJ databases">
        <title>The macronuclear genome of Stentor coeruleus: a giant cell with tiny introns.</title>
        <authorList>
            <person name="Slabodnick M."/>
            <person name="Ruby J.G."/>
            <person name="Reiff S.B."/>
            <person name="Swart E.C."/>
            <person name="Gosai S."/>
            <person name="Prabakaran S."/>
            <person name="Witkowska E."/>
            <person name="Larue G.E."/>
            <person name="Fisher S."/>
            <person name="Freeman R.M."/>
            <person name="Gunawardena J."/>
            <person name="Chu W."/>
            <person name="Stover N.A."/>
            <person name="Gregory B.D."/>
            <person name="Nowacki M."/>
            <person name="Derisi J."/>
            <person name="Roy S.W."/>
            <person name="Marshall W.F."/>
            <person name="Sood P."/>
        </authorList>
    </citation>
    <scope>NUCLEOTIDE SEQUENCE [LARGE SCALE GENOMIC DNA]</scope>
    <source>
        <strain evidence="9">WM001</strain>
    </source>
</reference>
<dbReference type="Pfam" id="PF01602">
    <property type="entry name" value="Adaptin_N"/>
    <property type="match status" value="1"/>
</dbReference>
<dbReference type="GO" id="GO:0030276">
    <property type="term" value="F:clathrin binding"/>
    <property type="evidence" value="ECO:0007669"/>
    <property type="project" value="InterPro"/>
</dbReference>
<dbReference type="FunFam" id="1.25.10.10:FF:000113">
    <property type="entry name" value="Beta-adaptin-like protein A"/>
    <property type="match status" value="1"/>
</dbReference>
<name>A0A1R2AQ75_9CILI</name>
<comment type="similarity">
    <text evidence="2 6">Belongs to the adaptor complexes large subunit family.</text>
</comment>
<dbReference type="InterPro" id="IPR016024">
    <property type="entry name" value="ARM-type_fold"/>
</dbReference>